<dbReference type="AlphaFoldDB" id="A0A368JQX8"/>
<keyword evidence="1" id="KW-0812">Transmembrane</keyword>
<reference evidence="2 3" key="1">
    <citation type="submission" date="2018-07" db="EMBL/GenBank/DDBJ databases">
        <title>Genome analysis of Larkinella rosea.</title>
        <authorList>
            <person name="Zhou Z."/>
            <person name="Wang G."/>
        </authorList>
    </citation>
    <scope>NUCLEOTIDE SEQUENCE [LARGE SCALE GENOMIC DNA]</scope>
    <source>
        <strain evidence="3">zzj9</strain>
    </source>
</reference>
<comment type="caution">
    <text evidence="2">The sequence shown here is derived from an EMBL/GenBank/DDBJ whole genome shotgun (WGS) entry which is preliminary data.</text>
</comment>
<dbReference type="OrthoDB" id="952405at2"/>
<proteinExistence type="predicted"/>
<evidence type="ECO:0000256" key="1">
    <source>
        <dbReference type="SAM" id="Phobius"/>
    </source>
</evidence>
<dbReference type="Proteomes" id="UP000253383">
    <property type="component" value="Unassembled WGS sequence"/>
</dbReference>
<gene>
    <name evidence="2" type="ORF">DUE52_10350</name>
</gene>
<accession>A0A368JQX8</accession>
<keyword evidence="1" id="KW-0472">Membrane</keyword>
<dbReference type="EMBL" id="QOWE01000007">
    <property type="protein sequence ID" value="RCR69735.1"/>
    <property type="molecule type" value="Genomic_DNA"/>
</dbReference>
<feature type="transmembrane region" description="Helical" evidence="1">
    <location>
        <begin position="6"/>
        <end position="27"/>
    </location>
</feature>
<keyword evidence="1" id="KW-1133">Transmembrane helix</keyword>
<name>A0A368JQX8_9BACT</name>
<organism evidence="2 3">
    <name type="scientific">Larkinella punicea</name>
    <dbReference type="NCBI Taxonomy" id="2315727"/>
    <lineage>
        <taxon>Bacteria</taxon>
        <taxon>Pseudomonadati</taxon>
        <taxon>Bacteroidota</taxon>
        <taxon>Cytophagia</taxon>
        <taxon>Cytophagales</taxon>
        <taxon>Spirosomataceae</taxon>
        <taxon>Larkinella</taxon>
    </lineage>
</organism>
<evidence type="ECO:0000313" key="2">
    <source>
        <dbReference type="EMBL" id="RCR69735.1"/>
    </source>
</evidence>
<keyword evidence="3" id="KW-1185">Reference proteome</keyword>
<dbReference type="RefSeq" id="WP_114405929.1">
    <property type="nucleotide sequence ID" value="NZ_QOWE01000007.1"/>
</dbReference>
<feature type="transmembrane region" description="Helical" evidence="1">
    <location>
        <begin position="108"/>
        <end position="126"/>
    </location>
</feature>
<sequence length="155" mass="17049">MKRTIFQLFNLLMTCIVLLSSTGFGLIEHTCRMRGKKVSLAMTQSANANRSCPIHRQKAVSPSEHATSSPVFKRTDCCQEAQRYENVDFSSSITQLVAKFVKSMADTVLAGVTALVTWLFTSLAVADTASTLADFDSPPLQYGRSLLSFVQSFLL</sequence>
<evidence type="ECO:0000313" key="3">
    <source>
        <dbReference type="Proteomes" id="UP000253383"/>
    </source>
</evidence>
<protein>
    <submittedName>
        <fullName evidence="2">Uncharacterized protein</fullName>
    </submittedName>
</protein>